<dbReference type="AlphaFoldDB" id="A0A6V7QXM5"/>
<proteinExistence type="predicted"/>
<protein>
    <submittedName>
        <fullName evidence="2">Uncharacterized protein</fullName>
    </submittedName>
</protein>
<organism evidence="2">
    <name type="scientific">Ananas comosus var. bracteatus</name>
    <name type="common">red pineapple</name>
    <dbReference type="NCBI Taxonomy" id="296719"/>
    <lineage>
        <taxon>Eukaryota</taxon>
        <taxon>Viridiplantae</taxon>
        <taxon>Streptophyta</taxon>
        <taxon>Embryophyta</taxon>
        <taxon>Tracheophyta</taxon>
        <taxon>Spermatophyta</taxon>
        <taxon>Magnoliopsida</taxon>
        <taxon>Liliopsida</taxon>
        <taxon>Poales</taxon>
        <taxon>Bromeliaceae</taxon>
        <taxon>Bromelioideae</taxon>
        <taxon>Ananas</taxon>
    </lineage>
</organism>
<accession>A0A6V7QXM5</accession>
<dbReference type="EMBL" id="CAJEUB010000055">
    <property type="protein sequence ID" value="CAD1847486.1"/>
    <property type="molecule type" value="Genomic_DNA"/>
</dbReference>
<evidence type="ECO:0000313" key="2">
    <source>
        <dbReference type="EMBL" id="CAD1847486.1"/>
    </source>
</evidence>
<feature type="compositionally biased region" description="Polar residues" evidence="1">
    <location>
        <begin position="92"/>
        <end position="103"/>
    </location>
</feature>
<evidence type="ECO:0000256" key="1">
    <source>
        <dbReference type="SAM" id="MobiDB-lite"/>
    </source>
</evidence>
<feature type="compositionally biased region" description="Low complexity" evidence="1">
    <location>
        <begin position="68"/>
        <end position="88"/>
    </location>
</feature>
<reference evidence="2" key="1">
    <citation type="submission" date="2020-07" db="EMBL/GenBank/DDBJ databases">
        <authorList>
            <person name="Lin J."/>
        </authorList>
    </citation>
    <scope>NUCLEOTIDE SEQUENCE</scope>
</reference>
<feature type="region of interest" description="Disordered" evidence="1">
    <location>
        <begin position="22"/>
        <end position="111"/>
    </location>
</feature>
<gene>
    <name evidence="2" type="ORF">CB5_LOCUS30697</name>
</gene>
<name>A0A6V7QXM5_ANACO</name>
<sequence length="111" mass="11758">MERFGAEVESLTKGIGGVRIFGDLRRRDLRRSPRGIGEDGSHGGASTAGASSDRCRRTCSPNPRPSPRHSLPPHTTSRAAASVSRVRVGLGSASSIGSSTLDDTPNLEIYR</sequence>